<dbReference type="InterPro" id="IPR016166">
    <property type="entry name" value="FAD-bd_PCMH"/>
</dbReference>
<dbReference type="RefSeq" id="WP_378935471.1">
    <property type="nucleotide sequence ID" value="NZ_JBHLVO010000013.1"/>
</dbReference>
<dbReference type="EMBL" id="JBHLVO010000013">
    <property type="protein sequence ID" value="MFC0272794.1"/>
    <property type="molecule type" value="Genomic_DNA"/>
</dbReference>
<keyword evidence="6" id="KW-1185">Reference proteome</keyword>
<dbReference type="InterPro" id="IPR051312">
    <property type="entry name" value="Diverse_Substr_Oxidored"/>
</dbReference>
<dbReference type="SUPFAM" id="SSF55447">
    <property type="entry name" value="CO dehydrogenase flavoprotein C-terminal domain-like"/>
    <property type="match status" value="1"/>
</dbReference>
<evidence type="ECO:0000313" key="5">
    <source>
        <dbReference type="EMBL" id="MFC0272794.1"/>
    </source>
</evidence>
<reference evidence="5 6" key="1">
    <citation type="submission" date="2024-09" db="EMBL/GenBank/DDBJ databases">
        <authorList>
            <person name="Sun Q."/>
            <person name="Mori K."/>
        </authorList>
    </citation>
    <scope>NUCLEOTIDE SEQUENCE [LARGE SCALE GENOMIC DNA]</scope>
    <source>
        <strain evidence="5 6">CCM 7228</strain>
    </source>
</reference>
<evidence type="ECO:0000256" key="1">
    <source>
        <dbReference type="ARBA" id="ARBA00022630"/>
    </source>
</evidence>
<dbReference type="InterPro" id="IPR036318">
    <property type="entry name" value="FAD-bd_PCMH-like_sf"/>
</dbReference>
<sequence length="293" mass="32184">MISPGGSIQNSPIVWVPDKLGDAWQIKQQFGLEGIYIAGGTLLQTQWAKGTDPPSNLISLERIKEMQGWGKELVNGETYTRIGALMTLDFCRHDPTLLKEIPLLGEAVRMIAAPAIRNKATIGGNIAYGFGDAIPLFLAMDAILSLFDGKEIHLKSLWDYVNERESLSNSILICVYIPDKIASAKEINFYKKVGHREALSPSVVSVSGCCQFNEKNEVEHIRLAVSGSLTPPQRLVRCEQLIKGSPLSNDLLKKLVQTIKEEFIPSTDDFSSADYKEVVAANLIVSEIARLAG</sequence>
<evidence type="ECO:0000259" key="4">
    <source>
        <dbReference type="PROSITE" id="PS51387"/>
    </source>
</evidence>
<dbReference type="SMART" id="SM01092">
    <property type="entry name" value="CO_deh_flav_C"/>
    <property type="match status" value="1"/>
</dbReference>
<dbReference type="Gene3D" id="3.30.390.50">
    <property type="entry name" value="CO dehydrogenase flavoprotein, C-terminal domain"/>
    <property type="match status" value="1"/>
</dbReference>
<evidence type="ECO:0000256" key="3">
    <source>
        <dbReference type="ARBA" id="ARBA00023002"/>
    </source>
</evidence>
<evidence type="ECO:0000313" key="6">
    <source>
        <dbReference type="Proteomes" id="UP001589854"/>
    </source>
</evidence>
<dbReference type="InterPro" id="IPR002346">
    <property type="entry name" value="Mopterin_DH_FAD-bd"/>
</dbReference>
<dbReference type="InterPro" id="IPR005107">
    <property type="entry name" value="CO_DH_flav_C"/>
</dbReference>
<dbReference type="InterPro" id="IPR016169">
    <property type="entry name" value="FAD-bd_PCMH_sub2"/>
</dbReference>
<keyword evidence="2" id="KW-0274">FAD</keyword>
<dbReference type="SUPFAM" id="SSF56176">
    <property type="entry name" value="FAD-binding/transporter-associated domain-like"/>
    <property type="match status" value="1"/>
</dbReference>
<dbReference type="Gene3D" id="3.30.465.10">
    <property type="match status" value="1"/>
</dbReference>
<gene>
    <name evidence="5" type="ORF">ACFFIX_15270</name>
</gene>
<feature type="domain" description="FAD-binding PCMH-type" evidence="4">
    <location>
        <begin position="7"/>
        <end position="192"/>
    </location>
</feature>
<organism evidence="5 6">
    <name type="scientific">Metabacillus herbersteinensis</name>
    <dbReference type="NCBI Taxonomy" id="283816"/>
    <lineage>
        <taxon>Bacteria</taxon>
        <taxon>Bacillati</taxon>
        <taxon>Bacillota</taxon>
        <taxon>Bacilli</taxon>
        <taxon>Bacillales</taxon>
        <taxon>Bacillaceae</taxon>
        <taxon>Metabacillus</taxon>
    </lineage>
</organism>
<dbReference type="Proteomes" id="UP001589854">
    <property type="component" value="Unassembled WGS sequence"/>
</dbReference>
<keyword evidence="1" id="KW-0285">Flavoprotein</keyword>
<name>A0ABV6GGI4_9BACI</name>
<keyword evidence="3" id="KW-0560">Oxidoreductase</keyword>
<accession>A0ABV6GGI4</accession>
<protein>
    <submittedName>
        <fullName evidence="5">FAD binding domain-containing protein</fullName>
    </submittedName>
</protein>
<dbReference type="Pfam" id="PF03450">
    <property type="entry name" value="CO_deh_flav_C"/>
    <property type="match status" value="1"/>
</dbReference>
<dbReference type="PANTHER" id="PTHR42659:SF2">
    <property type="entry name" value="XANTHINE DEHYDROGENASE SUBUNIT C-RELATED"/>
    <property type="match status" value="1"/>
</dbReference>
<evidence type="ECO:0000256" key="2">
    <source>
        <dbReference type="ARBA" id="ARBA00022827"/>
    </source>
</evidence>
<proteinExistence type="predicted"/>
<dbReference type="Pfam" id="PF00941">
    <property type="entry name" value="FAD_binding_5"/>
    <property type="match status" value="1"/>
</dbReference>
<dbReference type="PROSITE" id="PS51387">
    <property type="entry name" value="FAD_PCMH"/>
    <property type="match status" value="1"/>
</dbReference>
<dbReference type="InterPro" id="IPR036683">
    <property type="entry name" value="CO_DH_flav_C_dom_sf"/>
</dbReference>
<dbReference type="PANTHER" id="PTHR42659">
    <property type="entry name" value="XANTHINE DEHYDROGENASE SUBUNIT C-RELATED"/>
    <property type="match status" value="1"/>
</dbReference>
<comment type="caution">
    <text evidence="5">The sequence shown here is derived from an EMBL/GenBank/DDBJ whole genome shotgun (WGS) entry which is preliminary data.</text>
</comment>